<keyword evidence="1" id="KW-0812">Transmembrane</keyword>
<name>A0A167LY44_9GAMM</name>
<reference evidence="2 3" key="1">
    <citation type="submission" date="2013-07" db="EMBL/GenBank/DDBJ databases">
        <title>Comparative Genomic and Metabolomic Analysis of Twelve Strains of Pseudoalteromonas luteoviolacea.</title>
        <authorList>
            <person name="Vynne N.G."/>
            <person name="Mansson M."/>
            <person name="Gram L."/>
        </authorList>
    </citation>
    <scope>NUCLEOTIDE SEQUENCE [LARGE SCALE GENOMIC DNA]</scope>
    <source>
        <strain evidence="2 3">CPMOR-1</strain>
    </source>
</reference>
<evidence type="ECO:0000313" key="3">
    <source>
        <dbReference type="Proteomes" id="UP000076486"/>
    </source>
</evidence>
<protein>
    <submittedName>
        <fullName evidence="2">Uncharacterized protein</fullName>
    </submittedName>
</protein>
<evidence type="ECO:0000256" key="1">
    <source>
        <dbReference type="SAM" id="Phobius"/>
    </source>
</evidence>
<dbReference type="EMBL" id="AUYC01000016">
    <property type="protein sequence ID" value="KZN65520.1"/>
    <property type="molecule type" value="Genomic_DNA"/>
</dbReference>
<feature type="transmembrane region" description="Helical" evidence="1">
    <location>
        <begin position="87"/>
        <end position="108"/>
    </location>
</feature>
<feature type="transmembrane region" description="Helical" evidence="1">
    <location>
        <begin position="6"/>
        <end position="27"/>
    </location>
</feature>
<comment type="caution">
    <text evidence="2">The sequence shown here is derived from an EMBL/GenBank/DDBJ whole genome shotgun (WGS) entry which is preliminary data.</text>
</comment>
<sequence>MNDFLEILVLALMGVGSLVVISFLYLFKERWLELFFARHKSLKNKSDHELHSCFLTALATVASFLLFQHLLDYLFELQMDKMIRRQIYYFISACGNASFIIALTLLHAIRECTFSPVARYACYLSLTSMIIKTLQLTLHGYLDISMFNVYYNIAIYLLLTTQILLVAQYPFNIYMLRKYAKEY</sequence>
<evidence type="ECO:0000313" key="2">
    <source>
        <dbReference type="EMBL" id="KZN65520.1"/>
    </source>
</evidence>
<keyword evidence="1" id="KW-0472">Membrane</keyword>
<dbReference type="PATRIC" id="fig|1365248.3.peg.1178"/>
<gene>
    <name evidence="2" type="ORF">N473_12470</name>
</gene>
<organism evidence="2 3">
    <name type="scientific">Pseudoalteromonas luteoviolacea CPMOR-1</name>
    <dbReference type="NCBI Taxonomy" id="1365248"/>
    <lineage>
        <taxon>Bacteria</taxon>
        <taxon>Pseudomonadati</taxon>
        <taxon>Pseudomonadota</taxon>
        <taxon>Gammaproteobacteria</taxon>
        <taxon>Alteromonadales</taxon>
        <taxon>Pseudoalteromonadaceae</taxon>
        <taxon>Pseudoalteromonas</taxon>
    </lineage>
</organism>
<dbReference type="Proteomes" id="UP000076486">
    <property type="component" value="Unassembled WGS sequence"/>
</dbReference>
<keyword evidence="1" id="KW-1133">Transmembrane helix</keyword>
<feature type="transmembrane region" description="Helical" evidence="1">
    <location>
        <begin position="120"/>
        <end position="138"/>
    </location>
</feature>
<proteinExistence type="predicted"/>
<accession>A0A167LY44</accession>
<dbReference type="AlphaFoldDB" id="A0A167LY44"/>
<feature type="transmembrane region" description="Helical" evidence="1">
    <location>
        <begin position="48"/>
        <end position="67"/>
    </location>
</feature>
<feature type="transmembrane region" description="Helical" evidence="1">
    <location>
        <begin position="150"/>
        <end position="171"/>
    </location>
</feature>